<comment type="caution">
    <text evidence="1">The sequence shown here is derived from an EMBL/GenBank/DDBJ whole genome shotgun (WGS) entry which is preliminary data.</text>
</comment>
<evidence type="ECO:0000313" key="1">
    <source>
        <dbReference type="EMBL" id="EJX01110.1"/>
    </source>
</evidence>
<protein>
    <submittedName>
        <fullName evidence="1">Secreted protein</fullName>
    </submittedName>
</protein>
<proteinExistence type="predicted"/>
<reference evidence="1" key="1">
    <citation type="journal article" date="2012" name="PLoS ONE">
        <title>Gene sets for utilization of primary and secondary nutrition supplies in the distal gut of endangered iberian lynx.</title>
        <authorList>
            <person name="Alcaide M."/>
            <person name="Messina E."/>
            <person name="Richter M."/>
            <person name="Bargiela R."/>
            <person name="Peplies J."/>
            <person name="Huws S.A."/>
            <person name="Newbold C.J."/>
            <person name="Golyshin P.N."/>
            <person name="Simon M.A."/>
            <person name="Lopez G."/>
            <person name="Yakimov M.M."/>
            <person name="Ferrer M."/>
        </authorList>
    </citation>
    <scope>NUCLEOTIDE SEQUENCE</scope>
</reference>
<sequence>MKRILLSIQLLLASATVTPITICAGSSFRPTTVAATANPISQAETFYSGDIVSSPSEGEYKWYKYKADKKSAYRLLIGYSTQAQIKMTTNPNTDVNRLNDVELTKDKKLWGQVTPPYVVNAGEYLYFGISSTSSFSVDIIQEEITYTYQFGDAAVSPADGSVINSLADVVITYPNATTNNTDTQIALTMSTDGASSTNGESLIPAQVYAGRLDAVHGHEAISTARIKLVTTEAGKAELHLASDQKIDPETWYTIQIPQNVLSFCTEMFFPGSGIFSPVQDSPATPGMLLHYCGRPTKLLLTGSGIATNDTIQHLGMIPFRFNAEVKAAEGAGMELRADSQLVKRVSLNVTNTDNGCIVWGNFADDSLAPYALKDSTAYTLVLPAKSVTSLDGTLANKEISVAFSGPIYKTDTVKVEVPTPVEAKMVSFTYTLGDQFTTVTATPKEKSLTVEITPEEGWKVATLTLNDLNVLPDLHETTYKSPVLYKDATLTATLAYEGVVFEEDQTTGIAHVDNTNLKAYSEGGKIIVEGLSKDDVVKVYSVGGSLLNQTTVAHNRVSISLPTNQVYIVKVGNHALKLRNK</sequence>
<gene>
    <name evidence="1" type="ORF">EVA_10789</name>
</gene>
<accession>J9GMP9</accession>
<organism evidence="1">
    <name type="scientific">gut metagenome</name>
    <dbReference type="NCBI Taxonomy" id="749906"/>
    <lineage>
        <taxon>unclassified sequences</taxon>
        <taxon>metagenomes</taxon>
        <taxon>organismal metagenomes</taxon>
    </lineage>
</organism>
<name>J9GMP9_9ZZZZ</name>
<dbReference type="AlphaFoldDB" id="J9GMP9"/>
<dbReference type="EMBL" id="AMCI01003097">
    <property type="protein sequence ID" value="EJX01110.1"/>
    <property type="molecule type" value="Genomic_DNA"/>
</dbReference>